<evidence type="ECO:0000313" key="4">
    <source>
        <dbReference type="Proteomes" id="UP000707451"/>
    </source>
</evidence>
<accession>A0A9P7XPG3</accession>
<evidence type="ECO:0000259" key="2">
    <source>
        <dbReference type="PROSITE" id="PS50181"/>
    </source>
</evidence>
<evidence type="ECO:0000256" key="1">
    <source>
        <dbReference type="SAM" id="MobiDB-lite"/>
    </source>
</evidence>
<organism evidence="3 4">
    <name type="scientific">Linnemannia hyalina</name>
    <dbReference type="NCBI Taxonomy" id="64524"/>
    <lineage>
        <taxon>Eukaryota</taxon>
        <taxon>Fungi</taxon>
        <taxon>Fungi incertae sedis</taxon>
        <taxon>Mucoromycota</taxon>
        <taxon>Mortierellomycotina</taxon>
        <taxon>Mortierellomycetes</taxon>
        <taxon>Mortierellales</taxon>
        <taxon>Mortierellaceae</taxon>
        <taxon>Linnemannia</taxon>
    </lineage>
</organism>
<dbReference type="Pfam" id="PF12937">
    <property type="entry name" value="F-box-like"/>
    <property type="match status" value="1"/>
</dbReference>
<comment type="caution">
    <text evidence="3">The sequence shown here is derived from an EMBL/GenBank/DDBJ whole genome shotgun (WGS) entry which is preliminary data.</text>
</comment>
<dbReference type="InterPro" id="IPR001810">
    <property type="entry name" value="F-box_dom"/>
</dbReference>
<keyword evidence="4" id="KW-1185">Reference proteome</keyword>
<dbReference type="SMART" id="SM00256">
    <property type="entry name" value="FBOX"/>
    <property type="match status" value="1"/>
</dbReference>
<dbReference type="PROSITE" id="PS50181">
    <property type="entry name" value="FBOX"/>
    <property type="match status" value="1"/>
</dbReference>
<proteinExistence type="predicted"/>
<protein>
    <recommendedName>
        <fullName evidence="2">F-box domain-containing protein</fullName>
    </recommendedName>
</protein>
<dbReference type="OrthoDB" id="2408736at2759"/>
<feature type="domain" description="F-box" evidence="2">
    <location>
        <begin position="1"/>
        <end position="43"/>
    </location>
</feature>
<dbReference type="EMBL" id="JAHRHY010000012">
    <property type="protein sequence ID" value="KAG9065025.1"/>
    <property type="molecule type" value="Genomic_DNA"/>
</dbReference>
<evidence type="ECO:0000313" key="3">
    <source>
        <dbReference type="EMBL" id="KAG9065025.1"/>
    </source>
</evidence>
<reference evidence="3" key="1">
    <citation type="submission" date="2021-06" db="EMBL/GenBank/DDBJ databases">
        <title>Genome Sequence of Mortierella hyaline Strain SCG-10, a Cold-Adapted, Nitrate-Reducing Fungus Isolated from Soil in Minnesota, USA.</title>
        <authorList>
            <person name="Aldossari N."/>
        </authorList>
    </citation>
    <scope>NUCLEOTIDE SEQUENCE</scope>
    <source>
        <strain evidence="3">SCG-10</strain>
    </source>
</reference>
<dbReference type="SUPFAM" id="SSF81383">
    <property type="entry name" value="F-box domain"/>
    <property type="match status" value="1"/>
</dbReference>
<dbReference type="InterPro" id="IPR032675">
    <property type="entry name" value="LRR_dom_sf"/>
</dbReference>
<feature type="non-terminal residue" evidence="3">
    <location>
        <position position="712"/>
    </location>
</feature>
<gene>
    <name evidence="3" type="ORF">KI688_002344</name>
</gene>
<dbReference type="AlphaFoldDB" id="A0A9P7XPG3"/>
<dbReference type="Gene3D" id="3.80.10.10">
    <property type="entry name" value="Ribonuclease Inhibitor"/>
    <property type="match status" value="1"/>
</dbReference>
<dbReference type="Proteomes" id="UP000707451">
    <property type="component" value="Unassembled WGS sequence"/>
</dbReference>
<sequence>MSQLPPEILQQIGFHLDNRSRLSSLLVNRLWNEVFTTSLWHTISSDDTNPWRRIFKPANCQNLYTHNYSSSHDDKDKGKDDDVEPEEEREFRIRQLQKYGHLIRHITIYDSWSVGLLLQARVVTQLKSLVIFGYRHPAHAGLSVDVLTELVKDVPARLFKRIVNDSSSVALAQACWQLIVNNHGLTSVRFMYSTVQSISFFDTPHSRNTYSGEDDTIVSDDDDNLLSTPTQYLINVVSKMPRLSHLRLAPSPTEWLLPALANSLLPTIRSYVLSNSDMASLDNLAPPSPSSPCTTLESLQILLPIRLRHLRSIASTFPGLKRLEMWTCRADSKDARLLHYNPNTHSNSGSSPMEVIVHTGMERIQISEVYDLLRAQVLFPNVKTLGPIVNIVDLRQLLLILRSFPALEDLQAFHFKGQDSDRDSRLSIEKEPDWKLKTLILRLNQFRPRTMTRMLAKMPFLVRIELRSLTSDSLALLATPGRYRFLEHVRFNLRQPCYEETNRLLVVCPNLKSIQGLGIAVRAEDMIAEPRWTCLRLQKFHCEIHGVPRIDPDQEAQLYDDHYKDDDQEQLLELHRQSLLVQRQVYQQLARLTDLRYLDIGFPQRRYRQYPPTYTITRITGTGDPVRTRCYNTPIPDTLSFSLASGLDELATLHRLDTFGFKAVNHQIGEEELQWMSRHWRQLRTAYGLDAYVDGLLCDEKADKLGRRLKEL</sequence>
<dbReference type="InterPro" id="IPR036047">
    <property type="entry name" value="F-box-like_dom_sf"/>
</dbReference>
<feature type="compositionally biased region" description="Basic and acidic residues" evidence="1">
    <location>
        <begin position="71"/>
        <end position="80"/>
    </location>
</feature>
<name>A0A9P7XPG3_9FUNG</name>
<feature type="region of interest" description="Disordered" evidence="1">
    <location>
        <begin position="66"/>
        <end position="87"/>
    </location>
</feature>